<keyword evidence="7" id="KW-0067">ATP-binding</keyword>
<dbReference type="HOGENOM" id="CLU_000445_20_1_11"/>
<evidence type="ECO:0000256" key="7">
    <source>
        <dbReference type="ARBA" id="ARBA00022840"/>
    </source>
</evidence>
<feature type="transmembrane region" description="Helical" evidence="10">
    <location>
        <begin position="42"/>
        <end position="61"/>
    </location>
</feature>
<proteinExistence type="predicted"/>
<evidence type="ECO:0000256" key="9">
    <source>
        <dbReference type="SAM" id="MobiDB-lite"/>
    </source>
</evidence>
<feature type="transmembrane region" description="Helical" evidence="10">
    <location>
        <begin position="67"/>
        <end position="85"/>
    </location>
</feature>
<dbReference type="Proteomes" id="UP000006304">
    <property type="component" value="Chromosome"/>
</dbReference>
<evidence type="ECO:0000313" key="13">
    <source>
        <dbReference type="Proteomes" id="UP000006304"/>
    </source>
</evidence>
<dbReference type="InterPro" id="IPR011712">
    <property type="entry name" value="Sig_transdc_His_kin_sub3_dim/P"/>
</dbReference>
<dbReference type="InterPro" id="IPR036890">
    <property type="entry name" value="HATPase_C_sf"/>
</dbReference>
<dbReference type="eggNOG" id="COG4585">
    <property type="taxonomic scope" value="Bacteria"/>
</dbReference>
<feature type="compositionally biased region" description="Basic and acidic residues" evidence="9">
    <location>
        <begin position="9"/>
        <end position="21"/>
    </location>
</feature>
<keyword evidence="10" id="KW-0472">Membrane</keyword>
<keyword evidence="8" id="KW-0902">Two-component regulatory system</keyword>
<accession>K0F5I7</accession>
<comment type="catalytic activity">
    <reaction evidence="1">
        <text>ATP + protein L-histidine = ADP + protein N-phospho-L-histidine.</text>
        <dbReference type="EC" id="2.7.13.3"/>
    </reaction>
</comment>
<dbReference type="GO" id="GO:0005524">
    <property type="term" value="F:ATP binding"/>
    <property type="evidence" value="ECO:0007669"/>
    <property type="project" value="UniProtKB-KW"/>
</dbReference>
<dbReference type="GO" id="GO:0000155">
    <property type="term" value="F:phosphorelay sensor kinase activity"/>
    <property type="evidence" value="ECO:0007669"/>
    <property type="project" value="InterPro"/>
</dbReference>
<keyword evidence="10" id="KW-0812">Transmembrane</keyword>
<evidence type="ECO:0000313" key="12">
    <source>
        <dbReference type="EMBL" id="AFU04854.1"/>
    </source>
</evidence>
<evidence type="ECO:0000256" key="10">
    <source>
        <dbReference type="SAM" id="Phobius"/>
    </source>
</evidence>
<protein>
    <recommendedName>
        <fullName evidence="2">histidine kinase</fullName>
        <ecNumber evidence="2">2.7.13.3</ecNumber>
    </recommendedName>
</protein>
<keyword evidence="13" id="KW-1185">Reference proteome</keyword>
<dbReference type="Pfam" id="PF07730">
    <property type="entry name" value="HisKA_3"/>
    <property type="match status" value="1"/>
</dbReference>
<keyword evidence="3" id="KW-0597">Phosphoprotein</keyword>
<organism evidence="12 13">
    <name type="scientific">Nocardia brasiliensis (strain ATCC 700358 / HUJEG-1)</name>
    <dbReference type="NCBI Taxonomy" id="1133849"/>
    <lineage>
        <taxon>Bacteria</taxon>
        <taxon>Bacillati</taxon>
        <taxon>Actinomycetota</taxon>
        <taxon>Actinomycetes</taxon>
        <taxon>Mycobacteriales</taxon>
        <taxon>Nocardiaceae</taxon>
        <taxon>Nocardia</taxon>
    </lineage>
</organism>
<dbReference type="AlphaFoldDB" id="K0F5I7"/>
<dbReference type="STRING" id="1133849.O3I_034525"/>
<keyword evidence="6 12" id="KW-0418">Kinase</keyword>
<dbReference type="InterPro" id="IPR050482">
    <property type="entry name" value="Sensor_HK_TwoCompSys"/>
</dbReference>
<dbReference type="GO" id="GO:0046983">
    <property type="term" value="F:protein dimerization activity"/>
    <property type="evidence" value="ECO:0007669"/>
    <property type="project" value="InterPro"/>
</dbReference>
<gene>
    <name evidence="12" type="ORF">O3I_034525</name>
</gene>
<reference evidence="12 13" key="1">
    <citation type="journal article" date="2012" name="J. Bacteriol.">
        <title>Complete genome sequence of Nocardia brasiliensis HUJEG-1.</title>
        <authorList>
            <person name="Vera-Cabrera L."/>
            <person name="Ortiz-Lopez R."/>
            <person name="Elizondo-Gonzalez R."/>
            <person name="Perez-Maya A.A."/>
            <person name="Ocampo-Candiani J."/>
        </authorList>
    </citation>
    <scope>NUCLEOTIDE SEQUENCE [LARGE SCALE GENOMIC DNA]</scope>
    <source>
        <strain evidence="13">ATCC 700358</strain>
    </source>
</reference>
<feature type="transmembrane region" description="Helical" evidence="10">
    <location>
        <begin position="164"/>
        <end position="181"/>
    </location>
</feature>
<dbReference type="SUPFAM" id="SSF55874">
    <property type="entry name" value="ATPase domain of HSP90 chaperone/DNA topoisomerase II/histidine kinase"/>
    <property type="match status" value="1"/>
</dbReference>
<evidence type="ECO:0000256" key="5">
    <source>
        <dbReference type="ARBA" id="ARBA00022741"/>
    </source>
</evidence>
<dbReference type="PANTHER" id="PTHR24421">
    <property type="entry name" value="NITRATE/NITRITE SENSOR PROTEIN NARX-RELATED"/>
    <property type="match status" value="1"/>
</dbReference>
<feature type="transmembrane region" description="Helical" evidence="10">
    <location>
        <begin position="92"/>
        <end position="109"/>
    </location>
</feature>
<evidence type="ECO:0000259" key="11">
    <source>
        <dbReference type="Pfam" id="PF07730"/>
    </source>
</evidence>
<evidence type="ECO:0000256" key="2">
    <source>
        <dbReference type="ARBA" id="ARBA00012438"/>
    </source>
</evidence>
<dbReference type="Gene3D" id="1.20.5.1930">
    <property type="match status" value="1"/>
</dbReference>
<evidence type="ECO:0000256" key="3">
    <source>
        <dbReference type="ARBA" id="ARBA00022553"/>
    </source>
</evidence>
<dbReference type="CDD" id="cd16917">
    <property type="entry name" value="HATPase_UhpB-NarQ-NarX-like"/>
    <property type="match status" value="1"/>
</dbReference>
<dbReference type="EMBL" id="CP003876">
    <property type="protein sequence ID" value="AFU04854.1"/>
    <property type="molecule type" value="Genomic_DNA"/>
</dbReference>
<feature type="region of interest" description="Disordered" evidence="9">
    <location>
        <begin position="1"/>
        <end position="21"/>
    </location>
</feature>
<dbReference type="Gene3D" id="3.30.565.10">
    <property type="entry name" value="Histidine kinase-like ATPase, C-terminal domain"/>
    <property type="match status" value="1"/>
</dbReference>
<keyword evidence="5" id="KW-0547">Nucleotide-binding</keyword>
<dbReference type="KEGG" id="nbr:O3I_034525"/>
<keyword evidence="4" id="KW-0808">Transferase</keyword>
<feature type="domain" description="Signal transduction histidine kinase subgroup 3 dimerisation and phosphoacceptor" evidence="11">
    <location>
        <begin position="217"/>
        <end position="281"/>
    </location>
</feature>
<dbReference type="GO" id="GO:0016020">
    <property type="term" value="C:membrane"/>
    <property type="evidence" value="ECO:0007669"/>
    <property type="project" value="InterPro"/>
</dbReference>
<keyword evidence="10" id="KW-1133">Transmembrane helix</keyword>
<evidence type="ECO:0000256" key="6">
    <source>
        <dbReference type="ARBA" id="ARBA00022777"/>
    </source>
</evidence>
<dbReference type="EC" id="2.7.13.3" evidence="2"/>
<evidence type="ECO:0000256" key="4">
    <source>
        <dbReference type="ARBA" id="ARBA00022679"/>
    </source>
</evidence>
<evidence type="ECO:0000256" key="1">
    <source>
        <dbReference type="ARBA" id="ARBA00000085"/>
    </source>
</evidence>
<name>K0F5I7_NOCB7</name>
<evidence type="ECO:0000256" key="8">
    <source>
        <dbReference type="ARBA" id="ARBA00023012"/>
    </source>
</evidence>
<dbReference type="PANTHER" id="PTHR24421:SF10">
    <property type="entry name" value="NITRATE_NITRITE SENSOR PROTEIN NARQ"/>
    <property type="match status" value="1"/>
</dbReference>
<feature type="transmembrane region" description="Helical" evidence="10">
    <location>
        <begin position="129"/>
        <end position="152"/>
    </location>
</feature>
<sequence length="419" mass="44225">MAVPRAQLRRHDDAPGYDRTLDQHEGGGELLDVSRSLARQSVIVAVAAAVVDATVLGFGGVFAVAPWQTAAAVTCIVAADLALAAPPRTAGVVALVHVVVRLLATLLLIHHGFGPRFADVGFLVAGYRAGAWLAGSKSVLTMLTLCAGVTVARLLARGGASVDWLLLLAGTTSAGCVPWLVGRYTAARGAYIADLEQRAKLRQQEHQVALERVVTEERAAIARDLHDVISHHVSAIGIHAGAARMALAGTANTAATRSLTAVESSSRAAMEDLRRQLDLLHGHDDDGQRQPGLADVDRLVEHVRAAGLTVAVSVTGPVVALPDSLDITLYRIVQEMLTNALRHGDGAHARLEVAYRPKRVTIRASNPMPHPPTISGNAVPRGLGGMRRRAELFDGKLEYGPDQTGTHWHTEVSVAIGGS</sequence>